<evidence type="ECO:0000256" key="1">
    <source>
        <dbReference type="ARBA" id="ARBA00001946"/>
    </source>
</evidence>
<evidence type="ECO:0000259" key="19">
    <source>
        <dbReference type="PROSITE" id="PS51720"/>
    </source>
</evidence>
<evidence type="ECO:0000256" key="13">
    <source>
        <dbReference type="ARBA" id="ARBA00023134"/>
    </source>
</evidence>
<keyword evidence="3" id="KW-0150">Chloroplast</keyword>
<evidence type="ECO:0000313" key="21">
    <source>
        <dbReference type="Proteomes" id="UP000195402"/>
    </source>
</evidence>
<dbReference type="OrthoDB" id="8954335at2759"/>
<keyword evidence="14" id="KW-0472">Membrane</keyword>
<evidence type="ECO:0000256" key="4">
    <source>
        <dbReference type="ARBA" id="ARBA00022640"/>
    </source>
</evidence>
<protein>
    <submittedName>
        <fullName evidence="20">AIG1</fullName>
    </submittedName>
</protein>
<keyword evidence="21" id="KW-1185">Reference proteome</keyword>
<evidence type="ECO:0000256" key="15">
    <source>
        <dbReference type="ARBA" id="ARBA00023766"/>
    </source>
</evidence>
<feature type="compositionally biased region" description="Basic and acidic residues" evidence="18">
    <location>
        <begin position="7"/>
        <end position="19"/>
    </location>
</feature>
<dbReference type="Gene3D" id="3.40.50.300">
    <property type="entry name" value="P-loop containing nucleotide triphosphate hydrolases"/>
    <property type="match status" value="1"/>
</dbReference>
<evidence type="ECO:0000256" key="14">
    <source>
        <dbReference type="ARBA" id="ARBA00023136"/>
    </source>
</evidence>
<evidence type="ECO:0000256" key="2">
    <source>
        <dbReference type="ARBA" id="ARBA00022448"/>
    </source>
</evidence>
<evidence type="ECO:0000256" key="16">
    <source>
        <dbReference type="ARBA" id="ARBA00023775"/>
    </source>
</evidence>
<evidence type="ECO:0000256" key="5">
    <source>
        <dbReference type="ARBA" id="ARBA00022692"/>
    </source>
</evidence>
<comment type="caution">
    <text evidence="20">The sequence shown here is derived from an EMBL/GenBank/DDBJ whole genome shotgun (WGS) entry which is preliminary data.</text>
</comment>
<dbReference type="InParanoid" id="A0A200RAA6"/>
<feature type="region of interest" description="Disordered" evidence="18">
    <location>
        <begin position="346"/>
        <end position="414"/>
    </location>
</feature>
<feature type="region of interest" description="Disordered" evidence="18">
    <location>
        <begin position="440"/>
        <end position="636"/>
    </location>
</feature>
<keyword evidence="13" id="KW-0342">GTP-binding</keyword>
<dbReference type="Pfam" id="PF11886">
    <property type="entry name" value="TOC159_MAD"/>
    <property type="match status" value="1"/>
</dbReference>
<comment type="function">
    <text evidence="17">GTPase involved in protein precursor import into chloroplasts. Seems to recognize chloroplast-destined precursor proteins and regulate their presentation to the translocation channel through GTP hydrolysis. Probably specialized in the import of nuclear encoded non-photosynthetic preproteins from the cytoplasm to the chloroplast.</text>
</comment>
<dbReference type="PANTHER" id="PTHR10903:SF135">
    <property type="entry name" value="TRANSLOCASE OF CHLOROPLAST 120, CHLOROPLASTIC-RELATED"/>
    <property type="match status" value="1"/>
</dbReference>
<evidence type="ECO:0000256" key="8">
    <source>
        <dbReference type="ARBA" id="ARBA00022801"/>
    </source>
</evidence>
<keyword evidence="8" id="KW-0378">Hydrolase</keyword>
<feature type="compositionally biased region" description="Basic and acidic residues" evidence="18">
    <location>
        <begin position="455"/>
        <end position="513"/>
    </location>
</feature>
<dbReference type="GO" id="GO:0015031">
    <property type="term" value="P:protein transport"/>
    <property type="evidence" value="ECO:0007669"/>
    <property type="project" value="UniProtKB-KW"/>
</dbReference>
<feature type="compositionally biased region" description="Basic and acidic residues" evidence="18">
    <location>
        <begin position="536"/>
        <end position="596"/>
    </location>
</feature>
<evidence type="ECO:0000256" key="10">
    <source>
        <dbReference type="ARBA" id="ARBA00022842"/>
    </source>
</evidence>
<dbReference type="InterPro" id="IPR027417">
    <property type="entry name" value="P-loop_NTPase"/>
</dbReference>
<feature type="compositionally biased region" description="Polar residues" evidence="18">
    <location>
        <begin position="349"/>
        <end position="369"/>
    </location>
</feature>
<evidence type="ECO:0000256" key="12">
    <source>
        <dbReference type="ARBA" id="ARBA00022989"/>
    </source>
</evidence>
<evidence type="ECO:0000313" key="20">
    <source>
        <dbReference type="EMBL" id="OVA19652.1"/>
    </source>
</evidence>
<feature type="region of interest" description="Disordered" evidence="18">
    <location>
        <begin position="1"/>
        <end position="23"/>
    </location>
</feature>
<dbReference type="FunCoup" id="A0A200RAA6">
    <property type="interactions" value="2357"/>
</dbReference>
<comment type="subcellular location">
    <subcellularLocation>
        <location evidence="15">Plastid</location>
        <location evidence="15">Chloroplast outer membrane</location>
        <topology evidence="15">Single-pass membrane protein</topology>
    </subcellularLocation>
</comment>
<dbReference type="GO" id="GO:0046872">
    <property type="term" value="F:metal ion binding"/>
    <property type="evidence" value="ECO:0007669"/>
    <property type="project" value="UniProtKB-KW"/>
</dbReference>
<keyword evidence="11" id="KW-0653">Protein transport</keyword>
<dbReference type="Proteomes" id="UP000195402">
    <property type="component" value="Unassembled WGS sequence"/>
</dbReference>
<organism evidence="20 21">
    <name type="scientific">Macleaya cordata</name>
    <name type="common">Five-seeded plume-poppy</name>
    <name type="synonym">Bocconia cordata</name>
    <dbReference type="NCBI Taxonomy" id="56857"/>
    <lineage>
        <taxon>Eukaryota</taxon>
        <taxon>Viridiplantae</taxon>
        <taxon>Streptophyta</taxon>
        <taxon>Embryophyta</taxon>
        <taxon>Tracheophyta</taxon>
        <taxon>Spermatophyta</taxon>
        <taxon>Magnoliopsida</taxon>
        <taxon>Ranunculales</taxon>
        <taxon>Papaveraceae</taxon>
        <taxon>Papaveroideae</taxon>
        <taxon>Macleaya</taxon>
    </lineage>
</organism>
<keyword evidence="7" id="KW-0547">Nucleotide-binding</keyword>
<dbReference type="InterPro" id="IPR005690">
    <property type="entry name" value="Toc86_159"/>
</dbReference>
<accession>A0A200RAA6</accession>
<evidence type="ECO:0000256" key="9">
    <source>
        <dbReference type="ARBA" id="ARBA00022805"/>
    </source>
</evidence>
<name>A0A200RAA6_MACCD</name>
<sequence>MENGVESIDRPLSEEETRTADGGISKLKLADNVVQVFHEPNVSEGDVVETIDRPLSEEETRTADGEISKLKLADNVVQVFHERNVSEGDDVFEEAMDGSPEEIHAQEHGQEPGLDEAIVNGDDESVEKKNGDLNLLEVNGSSNGGHTIEKFEEAIDIGSPIVDPRSEVEQPIVAEKKMESLVTAKPEEEGRVSEGVVDGHSYVKDVLPEELNDGVEENVKEVVKEVSAVIDDEEKMPFVKEVSAVVDDEEKMPLKDVKEDVNGSCDVIVHEKAENGDEDEVKLREMPTVHTNSSNVNHVSLDETGLSHGNESSEQIVREDGQSWELKDTTAYADTPVNEEKEIPETKDVTTNLSDSVNEETGAQETINPPSMEDFPTEIDGRVDAEAEPDTKDGQKFGTQYAGQNNEEGWDSHDVLEKPEGHETQIEQDKQGYVIDDLGESSMAKGTETEPVVKNAEEHETQNEQEKQEREIKELVESSMAEEMKIEPVVKNPEEHVTQNEQEKQDPEIKELGESSMAEETQTQTLVQDPEDHEIENEQEKQDPEIKELGESGMLEERKTQPVVKDPKEHEAQNEKEKQVPEIKELGDSSMVKERNTQPAVEPSPTRRPAGLGSAAPLLEPTRAPQQPRVNGAVPQRQTQLVEDAVNGEAEENDETREKLQMIRVKFLRLAHRLGQTPHNVVVAQVLYRLGLAEQLRGRNQGRVGAFSFDRASAMAEQLEAAGQEPLDFSCTIMVLGKTGVGKSATINSIFDEVKFGTDAFQMGTKKVQDVVGTVQGIKVRVIDTPGLLPCWSDQRQNEKILHSVKRFIKKNPPDIVLYLDRLDMQSRDFGDMPLLRTITEIFGPSIWFNAIVVLTHAASAPPDGPNGTASSYEMFVTQRSHVVQQAIRQAAGDMRLMNPVSLVENHSACRTNRAGQRVLPNGQVWKPHLLLLSFASKILAEANTLLKLQDSPPGKPFATRSRVPPLPFLLSSLLQSRAQVKLPEEQYGDEDGLDEDLDESSDSDDESDYDELPPFKSLTKAQLAKLSKAQKKAYFDELEYREKLFMKKQLKEEKKRRKLLKKMEASAKDLPNEYSESVEEESGGAASVPVAMPDFALPISFDSDNPTHRYRFLDSSNQWLVRPVLETHGWDHDVGYEGINVERLFVVKEKIPLSFSGQVTKDKKESNLQMELASSIKHGEGKATSLGFDMQTIGKDMAYTLRSDTRFSNFRRNKTAAGLSVTLLGDAFTAGVKLEDKLIVNKRFRVVMTGGAMTGRGDVAYGGSLEATLRDKDYPLGRTLSTLGLSIMDWHGDLAIGCNVQSQVPVGRSTNLVARANLNNRGTGQVSIRLNSSEQLQIALIGLVPLLRKIYGQYQQMLHGE</sequence>
<feature type="domain" description="AIG1-type G" evidence="19">
    <location>
        <begin position="728"/>
        <end position="957"/>
    </location>
</feature>
<keyword evidence="12" id="KW-1133">Transmembrane helix</keyword>
<keyword evidence="10" id="KW-0460">Magnesium</keyword>
<feature type="compositionally biased region" description="Polar residues" evidence="18">
    <location>
        <begin position="397"/>
        <end position="407"/>
    </location>
</feature>
<evidence type="ECO:0000256" key="7">
    <source>
        <dbReference type="ARBA" id="ARBA00022741"/>
    </source>
</evidence>
<dbReference type="NCBIfam" id="TIGR00993">
    <property type="entry name" value="3a0901s04IAP86"/>
    <property type="match status" value="1"/>
</dbReference>
<dbReference type="STRING" id="56857.A0A200RAA6"/>
<dbReference type="GO" id="GO:0009707">
    <property type="term" value="C:chloroplast outer membrane"/>
    <property type="evidence" value="ECO:0007669"/>
    <property type="project" value="UniProtKB-SubCell"/>
</dbReference>
<feature type="compositionally biased region" description="Polar residues" evidence="18">
    <location>
        <begin position="518"/>
        <end position="527"/>
    </location>
</feature>
<feature type="compositionally biased region" description="Acidic residues" evidence="18">
    <location>
        <begin position="987"/>
        <end position="1012"/>
    </location>
</feature>
<dbReference type="GO" id="GO:0045036">
    <property type="term" value="P:protein targeting to chloroplast"/>
    <property type="evidence" value="ECO:0007669"/>
    <property type="project" value="InterPro"/>
</dbReference>
<reference evidence="20 21" key="1">
    <citation type="journal article" date="2017" name="Mol. Plant">
        <title>The Genome of Medicinal Plant Macleaya cordata Provides New Insights into Benzylisoquinoline Alkaloids Metabolism.</title>
        <authorList>
            <person name="Liu X."/>
            <person name="Liu Y."/>
            <person name="Huang P."/>
            <person name="Ma Y."/>
            <person name="Qing Z."/>
            <person name="Tang Q."/>
            <person name="Cao H."/>
            <person name="Cheng P."/>
            <person name="Zheng Y."/>
            <person name="Yuan Z."/>
            <person name="Zhou Y."/>
            <person name="Liu J."/>
            <person name="Tang Z."/>
            <person name="Zhuo Y."/>
            <person name="Zhang Y."/>
            <person name="Yu L."/>
            <person name="Huang J."/>
            <person name="Yang P."/>
            <person name="Peng Q."/>
            <person name="Zhang J."/>
            <person name="Jiang W."/>
            <person name="Zhang Z."/>
            <person name="Lin K."/>
            <person name="Ro D.K."/>
            <person name="Chen X."/>
            <person name="Xiong X."/>
            <person name="Shang Y."/>
            <person name="Huang S."/>
            <person name="Zeng J."/>
        </authorList>
    </citation>
    <scope>NUCLEOTIDE SEQUENCE [LARGE SCALE GENOMIC DNA]</scope>
    <source>
        <strain evidence="21">cv. BLH2017</strain>
        <tissue evidence="20">Root</tissue>
    </source>
</reference>
<proteinExistence type="inferred from homology"/>
<dbReference type="InterPro" id="IPR045058">
    <property type="entry name" value="GIMA/IAN/Toc"/>
</dbReference>
<keyword evidence="2" id="KW-0813">Transport</keyword>
<feature type="region of interest" description="Disordered" evidence="18">
    <location>
        <begin position="985"/>
        <end position="1015"/>
    </location>
</feature>
<dbReference type="GO" id="GO:0003924">
    <property type="term" value="F:GTPase activity"/>
    <property type="evidence" value="ECO:0007669"/>
    <property type="project" value="InterPro"/>
</dbReference>
<keyword evidence="5" id="KW-0812">Transmembrane</keyword>
<dbReference type="PROSITE" id="PS51720">
    <property type="entry name" value="G_AIG1"/>
    <property type="match status" value="1"/>
</dbReference>
<comment type="similarity">
    <text evidence="16">Belongs to the TRAFAC class TrmE-Era-EngA-EngB-Septin-like GTPase superfamily. AIG1/Toc34/Toc159-like paraseptin GTPase family. TOC159 subfamily.</text>
</comment>
<dbReference type="CDD" id="cd01853">
    <property type="entry name" value="Toc34_like"/>
    <property type="match status" value="1"/>
</dbReference>
<dbReference type="FunFam" id="3.40.50.300:FF:000413">
    <property type="entry name" value="Translocase of chloroplast 120, chloroplastic"/>
    <property type="match status" value="1"/>
</dbReference>
<dbReference type="PANTHER" id="PTHR10903">
    <property type="entry name" value="GTPASE, IMAP FAMILY MEMBER-RELATED"/>
    <property type="match status" value="1"/>
</dbReference>
<keyword evidence="9" id="KW-1002">Plastid outer membrane</keyword>
<evidence type="ECO:0000256" key="17">
    <source>
        <dbReference type="ARBA" id="ARBA00045184"/>
    </source>
</evidence>
<dbReference type="SUPFAM" id="SSF52540">
    <property type="entry name" value="P-loop containing nucleoside triphosphate hydrolases"/>
    <property type="match status" value="1"/>
</dbReference>
<evidence type="ECO:0000256" key="18">
    <source>
        <dbReference type="SAM" id="MobiDB-lite"/>
    </source>
</evidence>
<evidence type="ECO:0000256" key="3">
    <source>
        <dbReference type="ARBA" id="ARBA00022528"/>
    </source>
</evidence>
<dbReference type="GO" id="GO:0005525">
    <property type="term" value="F:GTP binding"/>
    <property type="evidence" value="ECO:0007669"/>
    <property type="project" value="UniProtKB-KW"/>
</dbReference>
<gene>
    <name evidence="20" type="ORF">BVC80_9053g78</name>
</gene>
<comment type="cofactor">
    <cofactor evidence="1">
        <name>Mg(2+)</name>
        <dbReference type="ChEBI" id="CHEBI:18420"/>
    </cofactor>
</comment>
<evidence type="ECO:0000256" key="6">
    <source>
        <dbReference type="ARBA" id="ARBA00022723"/>
    </source>
</evidence>
<dbReference type="InterPro" id="IPR024283">
    <property type="entry name" value="TOC159_MAD"/>
</dbReference>
<feature type="compositionally biased region" description="Basic and acidic residues" evidence="18">
    <location>
        <begin position="379"/>
        <end position="395"/>
    </location>
</feature>
<evidence type="ECO:0000256" key="11">
    <source>
        <dbReference type="ARBA" id="ARBA00022927"/>
    </source>
</evidence>
<dbReference type="EMBL" id="MVGT01000183">
    <property type="protein sequence ID" value="OVA19652.1"/>
    <property type="molecule type" value="Genomic_DNA"/>
</dbReference>
<dbReference type="Pfam" id="PF04548">
    <property type="entry name" value="AIG1"/>
    <property type="match status" value="1"/>
</dbReference>
<keyword evidence="6" id="KW-0479">Metal-binding</keyword>
<dbReference type="InterPro" id="IPR006703">
    <property type="entry name" value="G_AIG1"/>
</dbReference>
<keyword evidence="4" id="KW-0934">Plastid</keyword>